<feature type="compositionally biased region" description="Basic residues" evidence="1">
    <location>
        <begin position="440"/>
        <end position="449"/>
    </location>
</feature>
<evidence type="ECO:0000313" key="4">
    <source>
        <dbReference type="Proteomes" id="UP000738402"/>
    </source>
</evidence>
<evidence type="ECO:0000313" key="3">
    <source>
        <dbReference type="EMBL" id="KAG7730636.1"/>
    </source>
</evidence>
<dbReference type="Proteomes" id="UP000738402">
    <property type="component" value="Unassembled WGS sequence"/>
</dbReference>
<organism evidence="3 4">
    <name type="scientific">Ogataea haglerorum</name>
    <dbReference type="NCBI Taxonomy" id="1937702"/>
    <lineage>
        <taxon>Eukaryota</taxon>
        <taxon>Fungi</taxon>
        <taxon>Dikarya</taxon>
        <taxon>Ascomycota</taxon>
        <taxon>Saccharomycotina</taxon>
        <taxon>Pichiomycetes</taxon>
        <taxon>Pichiales</taxon>
        <taxon>Pichiaceae</taxon>
        <taxon>Ogataea</taxon>
    </lineage>
</organism>
<feature type="domain" description="Arrestin C-terminal-like" evidence="2">
    <location>
        <begin position="497"/>
        <end position="827"/>
    </location>
</feature>
<feature type="compositionally biased region" description="Low complexity" evidence="1">
    <location>
        <begin position="650"/>
        <end position="660"/>
    </location>
</feature>
<proteinExistence type="predicted"/>
<protein>
    <recommendedName>
        <fullName evidence="2">Arrestin C-terminal-like domain-containing protein</fullName>
    </recommendedName>
</protein>
<feature type="region of interest" description="Disordered" evidence="1">
    <location>
        <begin position="648"/>
        <end position="667"/>
    </location>
</feature>
<feature type="compositionally biased region" description="Acidic residues" evidence="1">
    <location>
        <begin position="164"/>
        <end position="185"/>
    </location>
</feature>
<dbReference type="EMBL" id="JAHLUH010000001">
    <property type="protein sequence ID" value="KAG7730636.1"/>
    <property type="molecule type" value="Genomic_DNA"/>
</dbReference>
<sequence length="1084" mass="120408">MPFNVVSDSTKTMSLSSEHLAHSAYGTKSIGNAGPRTSRSSSIKMLKQKLQSLAGTSPMNPAPYSPRNSLDVHSFTLSNDDLSGEAADFSKTNMKPYNDALASYLSQCGFSTSLVKFKHGVKIGRSALKIFGSSTPKSVQAFLSGTGQMLFLPYNPTRKKDQPADDALEEDEEGDMDESDIDETPEPGQQGPRQPRTLHHTVASHTFVVVIRLLKSQSLTSVARARYYADATTNWTSGISVENSKGKYKLAFKEKYRVSKDIDWDLDLRNPDCFIPFKVFDSDPDSAEEFNFEFAQDAESEFTSSTKASAEILRSSSAAQELRYYEPLNPKDFVNEIDDNGKDTVKHEDLFAGVEAEARNFQPGYYVFLLPVVYPINAPETIRTPLATVSHNLHVQLESAQYVPAIAPPPSALLSVPQHHRYEDTDMVGSYFNSNTSKSIRRKIGRRRSSSVSSTGSASHKPANPMYDFSHELPVIRLPPFDATSTLNKSIYVNKIWSDSLNYEILLPRKFIQLSPKSGINDTFMRTSTFVLQMKLIPLVKNLSLKRIKINIVEKITYISKDRKYETEVGSMDRSGCKERKVTMMEIKTKEKNHTSAMNTQIIKGCVNENLLTFCYNNGKLPDSEGRSRSGSLNNLHLGTKRMAKLLEPSKNSSSSSLTSTPQEEVSITNPIKLQCPLRFIANDEMKFISETHDALTQNGIDGNDHDIDPPPVGDEVSIFSMSSQGETDQQEEESSGWLSKSPLLSPILSPKKSNCSPKMSAKEEDRLQEFSFYPDTNFHNVNIKHRLQVCFRISKPYENKTDHNGEPKMHHYEVIVDTPIVFVSPFCVRENVELPSYEYAVRSSALDSSKPTDGFAFSADCEQNNDIDEDLPTFEEAVLQPSSPMMSGYNIPNQYFSTFNSTTMLSQSPFSIGSSSPPASYSMGHNGSSLSGLNLNNLNNLNDVSFNNLDSLLQTADANNEELFAKKDIKPSSAGGQLSSLLKPSDSKENVISPPAIIINGKFDYENASHVPSRSSLAYYEDDLPSYQKVIEQDSHHMEENLGLLSDGDDIEGDETFHLTHGNQSLCTLDLNTVPAQATSILD</sequence>
<feature type="region of interest" description="Disordered" evidence="1">
    <location>
        <begin position="154"/>
        <end position="196"/>
    </location>
</feature>
<reference evidence="3" key="1">
    <citation type="journal article" date="2021" name="G3 (Bethesda)">
        <title>Genomic diversity, chromosomal rearrangements, and interspecies hybridization in the ogataea polymorpha species complex.</title>
        <authorList>
            <person name="Hanson S.J."/>
            <person name="Cinneide E.O."/>
            <person name="Salzberg L.I."/>
            <person name="Wolfe K.H."/>
            <person name="McGowan J."/>
            <person name="Fitzpatrick D.A."/>
            <person name="Matlin K."/>
        </authorList>
    </citation>
    <scope>NUCLEOTIDE SEQUENCE</scope>
    <source>
        <strain evidence="3">83-405-1</strain>
    </source>
</reference>
<accession>A0AAN6DAT2</accession>
<evidence type="ECO:0000256" key="1">
    <source>
        <dbReference type="SAM" id="MobiDB-lite"/>
    </source>
</evidence>
<feature type="compositionally biased region" description="Low complexity" evidence="1">
    <location>
        <begin position="186"/>
        <end position="195"/>
    </location>
</feature>
<feature type="region of interest" description="Disordered" evidence="1">
    <location>
        <begin position="440"/>
        <end position="464"/>
    </location>
</feature>
<gene>
    <name evidence="3" type="ORF">KL933_000431</name>
</gene>
<dbReference type="AlphaFoldDB" id="A0AAN6DAT2"/>
<name>A0AAN6DAT2_9ASCO</name>
<evidence type="ECO:0000259" key="2">
    <source>
        <dbReference type="SMART" id="SM01017"/>
    </source>
</evidence>
<feature type="compositionally biased region" description="Low complexity" evidence="1">
    <location>
        <begin position="450"/>
        <end position="459"/>
    </location>
</feature>
<feature type="region of interest" description="Disordered" evidence="1">
    <location>
        <begin position="698"/>
        <end position="743"/>
    </location>
</feature>
<dbReference type="SMART" id="SM01017">
    <property type="entry name" value="Arrestin_C"/>
    <property type="match status" value="1"/>
</dbReference>
<dbReference type="InterPro" id="IPR011022">
    <property type="entry name" value="Arrestin_C-like"/>
</dbReference>
<comment type="caution">
    <text evidence="3">The sequence shown here is derived from an EMBL/GenBank/DDBJ whole genome shotgun (WGS) entry which is preliminary data.</text>
</comment>